<dbReference type="Gene3D" id="3.40.50.80">
    <property type="entry name" value="Nucleotide-binding domain of ferredoxin-NADP reductase (FNR) module"/>
    <property type="match status" value="1"/>
</dbReference>
<sequence>MQAAEESRLVRIREIREVAMDIKCYELAPADGRPLPPFTAGAHIDVQVPNGMIRQYSLCGDPADARAYRIAVKREAAGRGGSASLHDGTEVGTLLGIVGPRNHFPLATEATRSLLIAGGIGITPIYAMARALSARGQDWHLHYCARTAGHAAFYEELRALPGGRVTPYFSEAPTLDVPALLADQPDGVHVYCCGPQGLMKAVEAATAHWTPGHVHFEWFAAPKTAWPPDAPFEITLARSGRVLPVPADRTILQVLRENGVNVPCACEEGVCGTCETAVLEGEPQHRDMLLTPEERAAGRTMMVCVSRANSHRLLLDL</sequence>
<dbReference type="InterPro" id="IPR006058">
    <property type="entry name" value="2Fe2S_fd_BS"/>
</dbReference>
<keyword evidence="6" id="KW-0411">Iron-sulfur</keyword>
<dbReference type="Gene3D" id="2.40.30.10">
    <property type="entry name" value="Translation factors"/>
    <property type="match status" value="1"/>
</dbReference>
<dbReference type="AlphaFoldDB" id="A0A261UDP1"/>
<dbReference type="Gene3D" id="3.10.20.30">
    <property type="match status" value="1"/>
</dbReference>
<evidence type="ECO:0000256" key="2">
    <source>
        <dbReference type="ARBA" id="ARBA00022714"/>
    </source>
</evidence>
<evidence type="ECO:0000256" key="1">
    <source>
        <dbReference type="ARBA" id="ARBA00022630"/>
    </source>
</evidence>
<comment type="caution">
    <text evidence="9">The sequence shown here is derived from an EMBL/GenBank/DDBJ whole genome shotgun (WGS) entry which is preliminary data.</text>
</comment>
<dbReference type="Proteomes" id="UP000215767">
    <property type="component" value="Unassembled WGS sequence"/>
</dbReference>
<dbReference type="CDD" id="cd00207">
    <property type="entry name" value="fer2"/>
    <property type="match status" value="1"/>
</dbReference>
<name>A0A261UDP1_9BORD</name>
<dbReference type="InterPro" id="IPR001433">
    <property type="entry name" value="OxRdtase_FAD/NAD-bd"/>
</dbReference>
<dbReference type="GO" id="GO:0046872">
    <property type="term" value="F:metal ion binding"/>
    <property type="evidence" value="ECO:0007669"/>
    <property type="project" value="UniProtKB-KW"/>
</dbReference>
<evidence type="ECO:0000259" key="7">
    <source>
        <dbReference type="PROSITE" id="PS51085"/>
    </source>
</evidence>
<reference evidence="10" key="1">
    <citation type="submission" date="2017-05" db="EMBL/GenBank/DDBJ databases">
        <title>Complete and WGS of Bordetella genogroups.</title>
        <authorList>
            <person name="Spilker T."/>
            <person name="Lipuma J."/>
        </authorList>
    </citation>
    <scope>NUCLEOTIDE SEQUENCE [LARGE SCALE GENOMIC DNA]</scope>
    <source>
        <strain evidence="10">AU8856</strain>
    </source>
</reference>
<dbReference type="EMBL" id="NEVS01000004">
    <property type="protein sequence ID" value="OZI59721.1"/>
    <property type="molecule type" value="Genomic_DNA"/>
</dbReference>
<keyword evidence="10" id="KW-1185">Reference proteome</keyword>
<organism evidence="9 10">
    <name type="scientific">Bordetella genomosp. 11</name>
    <dbReference type="NCBI Taxonomy" id="1416808"/>
    <lineage>
        <taxon>Bacteria</taxon>
        <taxon>Pseudomonadati</taxon>
        <taxon>Pseudomonadota</taxon>
        <taxon>Betaproteobacteria</taxon>
        <taxon>Burkholderiales</taxon>
        <taxon>Alcaligenaceae</taxon>
        <taxon>Bordetella</taxon>
    </lineage>
</organism>
<keyword evidence="3" id="KW-0479">Metal-binding</keyword>
<dbReference type="Pfam" id="PF00111">
    <property type="entry name" value="Fer2"/>
    <property type="match status" value="1"/>
</dbReference>
<evidence type="ECO:0000313" key="10">
    <source>
        <dbReference type="Proteomes" id="UP000215767"/>
    </source>
</evidence>
<gene>
    <name evidence="9" type="ORF">CAL28_09425</name>
</gene>
<dbReference type="RefSeq" id="WP_094841150.1">
    <property type="nucleotide sequence ID" value="NZ_NEVS01000004.1"/>
</dbReference>
<keyword evidence="5" id="KW-0408">Iron</keyword>
<dbReference type="InterPro" id="IPR039261">
    <property type="entry name" value="FNR_nucleotide-bd"/>
</dbReference>
<evidence type="ECO:0000256" key="5">
    <source>
        <dbReference type="ARBA" id="ARBA00023004"/>
    </source>
</evidence>
<proteinExistence type="predicted"/>
<dbReference type="CDD" id="cd06185">
    <property type="entry name" value="PDR_like"/>
    <property type="match status" value="1"/>
</dbReference>
<dbReference type="GO" id="GO:0016491">
    <property type="term" value="F:oxidoreductase activity"/>
    <property type="evidence" value="ECO:0007669"/>
    <property type="project" value="UniProtKB-KW"/>
</dbReference>
<accession>A0A261UDP1</accession>
<dbReference type="PROSITE" id="PS51384">
    <property type="entry name" value="FAD_FR"/>
    <property type="match status" value="1"/>
</dbReference>
<dbReference type="SUPFAM" id="SSF63380">
    <property type="entry name" value="Riboflavin synthase domain-like"/>
    <property type="match status" value="1"/>
</dbReference>
<dbReference type="InterPro" id="IPR017927">
    <property type="entry name" value="FAD-bd_FR_type"/>
</dbReference>
<dbReference type="InterPro" id="IPR017938">
    <property type="entry name" value="Riboflavin_synthase-like_b-brl"/>
</dbReference>
<keyword evidence="1" id="KW-0285">Flavoprotein</keyword>
<feature type="domain" description="2Fe-2S ferredoxin-type" evidence="7">
    <location>
        <begin position="232"/>
        <end position="317"/>
    </location>
</feature>
<dbReference type="PROSITE" id="PS51085">
    <property type="entry name" value="2FE2S_FER_2"/>
    <property type="match status" value="1"/>
</dbReference>
<feature type="domain" description="FAD-binding FR-type" evidence="8">
    <location>
        <begin position="5"/>
        <end position="107"/>
    </location>
</feature>
<dbReference type="PRINTS" id="PR00409">
    <property type="entry name" value="PHDIOXRDTASE"/>
</dbReference>
<evidence type="ECO:0000256" key="4">
    <source>
        <dbReference type="ARBA" id="ARBA00023002"/>
    </source>
</evidence>
<evidence type="ECO:0000256" key="3">
    <source>
        <dbReference type="ARBA" id="ARBA00022723"/>
    </source>
</evidence>
<dbReference type="InterPro" id="IPR050415">
    <property type="entry name" value="MRET"/>
</dbReference>
<dbReference type="SUPFAM" id="SSF54292">
    <property type="entry name" value="2Fe-2S ferredoxin-like"/>
    <property type="match status" value="1"/>
</dbReference>
<evidence type="ECO:0000259" key="8">
    <source>
        <dbReference type="PROSITE" id="PS51384"/>
    </source>
</evidence>
<dbReference type="PANTHER" id="PTHR47354:SF1">
    <property type="entry name" value="CARNITINE MONOOXYGENASE REDUCTASE SUBUNIT"/>
    <property type="match status" value="1"/>
</dbReference>
<evidence type="ECO:0000256" key="6">
    <source>
        <dbReference type="ARBA" id="ARBA00023014"/>
    </source>
</evidence>
<evidence type="ECO:0008006" key="11">
    <source>
        <dbReference type="Google" id="ProtNLM"/>
    </source>
</evidence>
<dbReference type="PROSITE" id="PS00197">
    <property type="entry name" value="2FE2S_FER_1"/>
    <property type="match status" value="1"/>
</dbReference>
<keyword evidence="4" id="KW-0560">Oxidoreductase</keyword>
<dbReference type="PANTHER" id="PTHR47354">
    <property type="entry name" value="NADH OXIDOREDUCTASE HCR"/>
    <property type="match status" value="1"/>
</dbReference>
<evidence type="ECO:0000313" key="9">
    <source>
        <dbReference type="EMBL" id="OZI59721.1"/>
    </source>
</evidence>
<dbReference type="SUPFAM" id="SSF52343">
    <property type="entry name" value="Ferredoxin reductase-like, C-terminal NADP-linked domain"/>
    <property type="match status" value="1"/>
</dbReference>
<dbReference type="GO" id="GO:0051537">
    <property type="term" value="F:2 iron, 2 sulfur cluster binding"/>
    <property type="evidence" value="ECO:0007669"/>
    <property type="project" value="UniProtKB-KW"/>
</dbReference>
<dbReference type="Pfam" id="PF00175">
    <property type="entry name" value="NAD_binding_1"/>
    <property type="match status" value="1"/>
</dbReference>
<dbReference type="OrthoDB" id="544091at2"/>
<dbReference type="InterPro" id="IPR001041">
    <property type="entry name" value="2Fe-2S_ferredoxin-type"/>
</dbReference>
<protein>
    <recommendedName>
        <fullName evidence="11">Oxidoreductase</fullName>
    </recommendedName>
</protein>
<keyword evidence="2" id="KW-0001">2Fe-2S</keyword>
<dbReference type="InterPro" id="IPR012675">
    <property type="entry name" value="Beta-grasp_dom_sf"/>
</dbReference>
<dbReference type="InterPro" id="IPR036010">
    <property type="entry name" value="2Fe-2S_ferredoxin-like_sf"/>
</dbReference>